<keyword evidence="5" id="KW-1185">Reference proteome</keyword>
<dbReference type="Gene3D" id="1.10.390.10">
    <property type="entry name" value="Neutral Protease Domain 2"/>
    <property type="match status" value="1"/>
</dbReference>
<dbReference type="SUPFAM" id="SSF55486">
    <property type="entry name" value="Metalloproteases ('zincins'), catalytic domain"/>
    <property type="match status" value="1"/>
</dbReference>
<protein>
    <submittedName>
        <fullName evidence="4">M1 family metallopeptidase</fullName>
    </submittedName>
</protein>
<feature type="domain" description="Peptidase M1 membrane alanine aminopeptidase" evidence="3">
    <location>
        <begin position="286"/>
        <end position="411"/>
    </location>
</feature>
<organism evidence="4 5">
    <name type="scientific">Nitrogeniibacter mangrovi</name>
    <dbReference type="NCBI Taxonomy" id="2016596"/>
    <lineage>
        <taxon>Bacteria</taxon>
        <taxon>Pseudomonadati</taxon>
        <taxon>Pseudomonadota</taxon>
        <taxon>Betaproteobacteria</taxon>
        <taxon>Rhodocyclales</taxon>
        <taxon>Zoogloeaceae</taxon>
        <taxon>Nitrogeniibacter</taxon>
    </lineage>
</organism>
<name>A0A6C1B4J0_9RHOO</name>
<dbReference type="Pfam" id="PF01433">
    <property type="entry name" value="Peptidase_M1"/>
    <property type="match status" value="1"/>
</dbReference>
<evidence type="ECO:0000256" key="2">
    <source>
        <dbReference type="SAM" id="SignalP"/>
    </source>
</evidence>
<evidence type="ECO:0000259" key="3">
    <source>
        <dbReference type="Pfam" id="PF01433"/>
    </source>
</evidence>
<dbReference type="EMBL" id="CP048836">
    <property type="protein sequence ID" value="QID18353.1"/>
    <property type="molecule type" value="Genomic_DNA"/>
</dbReference>
<feature type="signal peptide" evidence="2">
    <location>
        <begin position="1"/>
        <end position="33"/>
    </location>
</feature>
<accession>A0A6C1B4J0</accession>
<evidence type="ECO:0000256" key="1">
    <source>
        <dbReference type="SAM" id="MobiDB-lite"/>
    </source>
</evidence>
<feature type="region of interest" description="Disordered" evidence="1">
    <location>
        <begin position="682"/>
        <end position="714"/>
    </location>
</feature>
<gene>
    <name evidence="4" type="ORF">G3580_12325</name>
</gene>
<dbReference type="KEGG" id="azq:G3580_12325"/>
<proteinExistence type="predicted"/>
<reference evidence="4 5" key="1">
    <citation type="submission" date="2020-02" db="EMBL/GenBank/DDBJ databases">
        <title>Nitrogenibacter mangrovi gen. nov., sp. nov. isolated from mangrove sediment, a denitrifying betaproteobacterium.</title>
        <authorList>
            <person name="Liao H."/>
            <person name="Tian Y."/>
        </authorList>
    </citation>
    <scope>NUCLEOTIDE SEQUENCE [LARGE SCALE GENOMIC DNA]</scope>
    <source>
        <strain evidence="4 5">M9-3-2</strain>
    </source>
</reference>
<dbReference type="RefSeq" id="WP_173765925.1">
    <property type="nucleotide sequence ID" value="NZ_CP048836.1"/>
</dbReference>
<feature type="chain" id="PRO_5025395952" evidence="2">
    <location>
        <begin position="34"/>
        <end position="714"/>
    </location>
</feature>
<sequence>MCLFPVSIRQCRRFGLRGAFALIATTLALLARAAAPGVVHHDLQVSLDPARHHIRVTDTLTLPDDARGPLRLWLGAAFHLDAPPATLKPLDASDDGRFRAWRLELPANTRRITLSYAGTIETDTAHVEHAMPPAWIDTHGVYLDGASAWVPRVDGHPVRFTLRVDGPAGWTYLSQGRREDDGRRWVSDTPQEDIYLLAGPFARTDRAHGPVTLETDLLADDPALAGRYLAVMGGYIDFFSALLGPYPYPRFAVVENRWQTGYGMPGFTLLGSQVLRLPFILHSSLPHEILHNWWGNGVWVDARDGNWCEGLTAYLADHLIQEAIGAGADYRRKLLERYTAFAAAGRDLPLRDFRSRHSEATQAVGYGKMLMLVHMQRRHMGDAAFVAALRQLWQRHRFSTATMDDVAAALNPDGSGTAFAPIWRNTAGAPQIAIAGLDVTPQAAGGQRLDLRLQQTQSGAAYPLSVPVTVQLADGSRDDLSLDFTGKSARLQQHYASAPVRVDVDPQFDVFRRLDPGEQPSALARLFGAATQWLILPDAADPDQRAAWQALADAWQQRYGNVRIVSDSALATVPADAAVWVLGWHNRALAALRPRFNTPGQGLDTAAATVGPTRYTAADHAVVLLDADNRRAPLGFIGAATPADIAALARKLPHYSTYGRLVFAAGTMNRLVGEALPVSHSPLSRVLGTTDPGPPTERRPPLADQVEVALPSGR</sequence>
<dbReference type="Proteomes" id="UP000501991">
    <property type="component" value="Chromosome"/>
</dbReference>
<dbReference type="AlphaFoldDB" id="A0A6C1B4J0"/>
<dbReference type="GO" id="GO:0008270">
    <property type="term" value="F:zinc ion binding"/>
    <property type="evidence" value="ECO:0007669"/>
    <property type="project" value="InterPro"/>
</dbReference>
<evidence type="ECO:0000313" key="4">
    <source>
        <dbReference type="EMBL" id="QID18353.1"/>
    </source>
</evidence>
<dbReference type="GO" id="GO:0008237">
    <property type="term" value="F:metallopeptidase activity"/>
    <property type="evidence" value="ECO:0007669"/>
    <property type="project" value="InterPro"/>
</dbReference>
<keyword evidence="2" id="KW-0732">Signal</keyword>
<dbReference type="InterPro" id="IPR027268">
    <property type="entry name" value="Peptidase_M4/M1_CTD_sf"/>
</dbReference>
<dbReference type="InterPro" id="IPR014782">
    <property type="entry name" value="Peptidase_M1_dom"/>
</dbReference>
<evidence type="ECO:0000313" key="5">
    <source>
        <dbReference type="Proteomes" id="UP000501991"/>
    </source>
</evidence>